<dbReference type="AlphaFoldDB" id="A0A2S3HV94"/>
<name>A0A2S3HV94_9POAL</name>
<sequence length="72" mass="7937">MARSTTSSGGRSAARCRGSSGCSSEKRCNFVGSGGVPTENAWGRNWSVAQRTLAHIYTLWIVSRNRFLRETR</sequence>
<dbReference type="EMBL" id="CM008050">
    <property type="protein sequence ID" value="PAN30607.1"/>
    <property type="molecule type" value="Genomic_DNA"/>
</dbReference>
<organism evidence="2">
    <name type="scientific">Panicum hallii</name>
    <dbReference type="NCBI Taxonomy" id="206008"/>
    <lineage>
        <taxon>Eukaryota</taxon>
        <taxon>Viridiplantae</taxon>
        <taxon>Streptophyta</taxon>
        <taxon>Embryophyta</taxon>
        <taxon>Tracheophyta</taxon>
        <taxon>Spermatophyta</taxon>
        <taxon>Magnoliopsida</taxon>
        <taxon>Liliopsida</taxon>
        <taxon>Poales</taxon>
        <taxon>Poaceae</taxon>
        <taxon>PACMAD clade</taxon>
        <taxon>Panicoideae</taxon>
        <taxon>Panicodae</taxon>
        <taxon>Paniceae</taxon>
        <taxon>Panicinae</taxon>
        <taxon>Panicum</taxon>
        <taxon>Panicum sect. Panicum</taxon>
    </lineage>
</organism>
<proteinExistence type="predicted"/>
<feature type="region of interest" description="Disordered" evidence="1">
    <location>
        <begin position="1"/>
        <end position="25"/>
    </location>
</feature>
<evidence type="ECO:0000313" key="2">
    <source>
        <dbReference type="EMBL" id="PAN30607.1"/>
    </source>
</evidence>
<evidence type="ECO:0000256" key="1">
    <source>
        <dbReference type="SAM" id="MobiDB-lite"/>
    </source>
</evidence>
<accession>A0A2S3HV94</accession>
<dbReference type="Proteomes" id="UP000243499">
    <property type="component" value="Chromosome 5"/>
</dbReference>
<gene>
    <name evidence="2" type="ORF">PAHAL_5G324500</name>
</gene>
<reference evidence="2" key="1">
    <citation type="submission" date="2018-04" db="EMBL/GenBank/DDBJ databases">
        <title>WGS assembly of Panicum hallii.</title>
        <authorList>
            <person name="Lovell J."/>
            <person name="Jenkins J."/>
            <person name="Lowry D."/>
            <person name="Mamidi S."/>
            <person name="Sreedasyam A."/>
            <person name="Weng X."/>
            <person name="Barry K."/>
            <person name="Bonette J."/>
            <person name="Campitelli B."/>
            <person name="Daum C."/>
            <person name="Gordon S."/>
            <person name="Gould B."/>
            <person name="Lipzen A."/>
            <person name="Macqueen A."/>
            <person name="Palacio-Mejia J."/>
            <person name="Plott C."/>
            <person name="Shakirov E."/>
            <person name="Shu S."/>
            <person name="Yoshinaga Y."/>
            <person name="Zane M."/>
            <person name="Rokhsar D."/>
            <person name="Grimwood J."/>
            <person name="Schmutz J."/>
            <person name="Juenger T."/>
        </authorList>
    </citation>
    <scope>NUCLEOTIDE SEQUENCE [LARGE SCALE GENOMIC DNA]</scope>
    <source>
        <strain evidence="2">FIL2</strain>
    </source>
</reference>
<feature type="compositionally biased region" description="Polar residues" evidence="1">
    <location>
        <begin position="1"/>
        <end position="10"/>
    </location>
</feature>
<protein>
    <submittedName>
        <fullName evidence="2">Uncharacterized protein</fullName>
    </submittedName>
</protein>
<dbReference type="Gramene" id="PAN30607">
    <property type="protein sequence ID" value="PAN30607"/>
    <property type="gene ID" value="PAHAL_5G324500"/>
</dbReference>